<feature type="compositionally biased region" description="Polar residues" evidence="1">
    <location>
        <begin position="1"/>
        <end position="13"/>
    </location>
</feature>
<organism evidence="2 3">
    <name type="scientific">Solanum commersonii</name>
    <name type="common">Commerson's wild potato</name>
    <name type="synonym">Commerson's nightshade</name>
    <dbReference type="NCBI Taxonomy" id="4109"/>
    <lineage>
        <taxon>Eukaryota</taxon>
        <taxon>Viridiplantae</taxon>
        <taxon>Streptophyta</taxon>
        <taxon>Embryophyta</taxon>
        <taxon>Tracheophyta</taxon>
        <taxon>Spermatophyta</taxon>
        <taxon>Magnoliopsida</taxon>
        <taxon>eudicotyledons</taxon>
        <taxon>Gunneridae</taxon>
        <taxon>Pentapetalae</taxon>
        <taxon>asterids</taxon>
        <taxon>lamiids</taxon>
        <taxon>Solanales</taxon>
        <taxon>Solanaceae</taxon>
        <taxon>Solanoideae</taxon>
        <taxon>Solaneae</taxon>
        <taxon>Solanum</taxon>
    </lineage>
</organism>
<gene>
    <name evidence="2" type="ORF">H5410_013348</name>
</gene>
<accession>A0A9J6AV68</accession>
<evidence type="ECO:0000313" key="2">
    <source>
        <dbReference type="EMBL" id="KAG5628130.1"/>
    </source>
</evidence>
<comment type="caution">
    <text evidence="2">The sequence shown here is derived from an EMBL/GenBank/DDBJ whole genome shotgun (WGS) entry which is preliminary data.</text>
</comment>
<reference evidence="2 3" key="1">
    <citation type="submission" date="2020-09" db="EMBL/GenBank/DDBJ databases">
        <title>De no assembly of potato wild relative species, Solanum commersonii.</title>
        <authorList>
            <person name="Cho K."/>
        </authorList>
    </citation>
    <scope>NUCLEOTIDE SEQUENCE [LARGE SCALE GENOMIC DNA]</scope>
    <source>
        <strain evidence="2">LZ3.2</strain>
        <tissue evidence="2">Leaf</tissue>
    </source>
</reference>
<name>A0A9J6AV68_SOLCO</name>
<dbReference type="AlphaFoldDB" id="A0A9J6AV68"/>
<protein>
    <submittedName>
        <fullName evidence="2">Uncharacterized protein</fullName>
    </submittedName>
</protein>
<feature type="compositionally biased region" description="Low complexity" evidence="1">
    <location>
        <begin position="14"/>
        <end position="23"/>
    </location>
</feature>
<evidence type="ECO:0000313" key="3">
    <source>
        <dbReference type="Proteomes" id="UP000824120"/>
    </source>
</evidence>
<keyword evidence="3" id="KW-1185">Reference proteome</keyword>
<feature type="region of interest" description="Disordered" evidence="1">
    <location>
        <begin position="1"/>
        <end position="52"/>
    </location>
</feature>
<dbReference type="EMBL" id="JACXVP010000002">
    <property type="protein sequence ID" value="KAG5628130.1"/>
    <property type="molecule type" value="Genomic_DNA"/>
</dbReference>
<proteinExistence type="predicted"/>
<dbReference type="Proteomes" id="UP000824120">
    <property type="component" value="Chromosome 2"/>
</dbReference>
<evidence type="ECO:0000256" key="1">
    <source>
        <dbReference type="SAM" id="MobiDB-lite"/>
    </source>
</evidence>
<sequence length="98" mass="10567">MPTSATSSDVRQLSTQQSTSSAAGQKRKTSTTLRGGATLAYKKSRPKKAKTSGYGLLFGSAHQKKPHPLPDEYFWQPQNILPGLVGVLDVFSSGYIPQ</sequence>